<proteinExistence type="predicted"/>
<reference evidence="2" key="2">
    <citation type="journal article" date="2020" name="Appl. Environ. Microbiol.">
        <title>Multiple intercontinental introductions associated with the emergence of a plant pathogen in Europe.</title>
        <authorList>
            <person name="Landa B.B."/>
            <person name="Castillo A.I."/>
            <person name="Giampetruzzi A."/>
            <person name="Kahn A."/>
            <person name="Roman-Ecija M."/>
            <person name="Velasco-Amo M.P."/>
            <person name="Navas-Cortes J.A."/>
            <person name="Marco-Noales E."/>
            <person name="Barbe S."/>
            <person name="Moralejo E."/>
            <person name="Coletta-Filho H.D."/>
            <person name="Saldarelli P."/>
            <person name="Saponari M."/>
            <person name="Almeida R.P.P."/>
        </authorList>
    </citation>
    <scope>NUCLEOTIDE SEQUENCE</scope>
    <source>
        <strain evidence="2">XYL1981</strain>
    </source>
</reference>
<keyword evidence="1" id="KW-0472">Membrane</keyword>
<organism evidence="2 3">
    <name type="scientific">Xylella fastidiosa subsp. multiplex</name>
    <dbReference type="NCBI Taxonomy" id="644357"/>
    <lineage>
        <taxon>Bacteria</taxon>
        <taxon>Pseudomonadati</taxon>
        <taxon>Pseudomonadota</taxon>
        <taxon>Gammaproteobacteria</taxon>
        <taxon>Lysobacterales</taxon>
        <taxon>Lysobacteraceae</taxon>
        <taxon>Xylella</taxon>
    </lineage>
</organism>
<accession>A0A9Q4MIJ3</accession>
<sequence>MIVAAVRRIAAYLPSARLLFSYVLIASLVTLVAHAALNLTGDTKLEQRLSQPNQKLTYMESVLREQAVINAKQEAAITQLRVLHDNDSRTLSRLQTDIRWLMAQRQAPPCRRAGGVP</sequence>
<evidence type="ECO:0000313" key="3">
    <source>
        <dbReference type="Proteomes" id="UP000474061"/>
    </source>
</evidence>
<protein>
    <submittedName>
        <fullName evidence="2">Uncharacterized protein</fullName>
    </submittedName>
</protein>
<comment type="caution">
    <text evidence="2">The sequence shown here is derived from an EMBL/GenBank/DDBJ whole genome shotgun (WGS) entry which is preliminary data.</text>
</comment>
<name>A0A9Q4MIJ3_XYLFS</name>
<dbReference type="RefSeq" id="WP_004083643.1">
    <property type="nucleotide sequence ID" value="NZ_CP047134.1"/>
</dbReference>
<feature type="transmembrane region" description="Helical" evidence="1">
    <location>
        <begin position="20"/>
        <end position="39"/>
    </location>
</feature>
<evidence type="ECO:0000256" key="1">
    <source>
        <dbReference type="SAM" id="Phobius"/>
    </source>
</evidence>
<dbReference type="EMBL" id="VDCJ01000324">
    <property type="protein sequence ID" value="MRU22971.1"/>
    <property type="molecule type" value="Genomic_DNA"/>
</dbReference>
<dbReference type="AlphaFoldDB" id="A0A9Q4MIJ3"/>
<keyword evidence="1" id="KW-1133">Transmembrane helix</keyword>
<dbReference type="Proteomes" id="UP000474061">
    <property type="component" value="Unassembled WGS sequence"/>
</dbReference>
<gene>
    <name evidence="2" type="ORF">FG476_02365</name>
</gene>
<reference evidence="2" key="1">
    <citation type="submission" date="2019-05" db="EMBL/GenBank/DDBJ databases">
        <authorList>
            <person name="Castillo A."/>
            <person name="Giampetruzzi A."/>
            <person name="Landa B."/>
            <person name="Saponari M."/>
            <person name="Almeida R.P.P."/>
            <person name="Moralejo E."/>
            <person name="Marco-Noales E."/>
            <person name="Velasco-Amo M.P."/>
            <person name="Roman-Ecija M."/>
            <person name="Navarro I."/>
            <person name="Monterde A."/>
            <person name="Barbe S."/>
        </authorList>
    </citation>
    <scope>NUCLEOTIDE SEQUENCE</scope>
    <source>
        <strain evidence="2">XYL1981</strain>
    </source>
</reference>
<keyword evidence="1" id="KW-0812">Transmembrane</keyword>
<evidence type="ECO:0000313" key="2">
    <source>
        <dbReference type="EMBL" id="MRU22971.1"/>
    </source>
</evidence>